<dbReference type="GO" id="GO:0034599">
    <property type="term" value="P:cellular response to oxidative stress"/>
    <property type="evidence" value="ECO:0007669"/>
    <property type="project" value="TreeGrafter"/>
</dbReference>
<keyword evidence="4" id="KW-0575">Peroxidase</keyword>
<evidence type="ECO:0000256" key="8">
    <source>
        <dbReference type="ARBA" id="ARBA00023284"/>
    </source>
</evidence>
<dbReference type="Pfam" id="PF00578">
    <property type="entry name" value="AhpC-TSA"/>
    <property type="match status" value="1"/>
</dbReference>
<comment type="catalytic activity">
    <reaction evidence="12">
        <text>a hydroperoxide + [thioredoxin]-dithiol = an alcohol + [thioredoxin]-disulfide + H2O</text>
        <dbReference type="Rhea" id="RHEA:62620"/>
        <dbReference type="Rhea" id="RHEA-COMP:10698"/>
        <dbReference type="Rhea" id="RHEA-COMP:10700"/>
        <dbReference type="ChEBI" id="CHEBI:15377"/>
        <dbReference type="ChEBI" id="CHEBI:29950"/>
        <dbReference type="ChEBI" id="CHEBI:30879"/>
        <dbReference type="ChEBI" id="CHEBI:35924"/>
        <dbReference type="ChEBI" id="CHEBI:50058"/>
        <dbReference type="EC" id="1.11.1.24"/>
    </reaction>
</comment>
<dbReference type="AlphaFoldDB" id="A0A366HMA3"/>
<feature type="active site" description="Cysteine sulfenic acid (-SOH) intermediate; for peroxidase activity" evidence="13">
    <location>
        <position position="55"/>
    </location>
</feature>
<proteinExistence type="inferred from homology"/>
<dbReference type="Proteomes" id="UP000253426">
    <property type="component" value="Unassembled WGS sequence"/>
</dbReference>
<keyword evidence="8" id="KW-0676">Redox-active center</keyword>
<evidence type="ECO:0000313" key="16">
    <source>
        <dbReference type="Proteomes" id="UP000253426"/>
    </source>
</evidence>
<accession>A0A366HMA3</accession>
<evidence type="ECO:0000256" key="3">
    <source>
        <dbReference type="ARBA" id="ARBA00013017"/>
    </source>
</evidence>
<keyword evidence="6" id="KW-0560">Oxidoreductase</keyword>
<dbReference type="EMBL" id="QNRR01000004">
    <property type="protein sequence ID" value="RBP44213.1"/>
    <property type="molecule type" value="Genomic_DNA"/>
</dbReference>
<dbReference type="InterPro" id="IPR036249">
    <property type="entry name" value="Thioredoxin-like_sf"/>
</dbReference>
<dbReference type="SUPFAM" id="SSF52833">
    <property type="entry name" value="Thioredoxin-like"/>
    <property type="match status" value="1"/>
</dbReference>
<dbReference type="Gene3D" id="3.40.30.10">
    <property type="entry name" value="Glutaredoxin"/>
    <property type="match status" value="1"/>
</dbReference>
<evidence type="ECO:0000256" key="11">
    <source>
        <dbReference type="ARBA" id="ARBA00042639"/>
    </source>
</evidence>
<dbReference type="EC" id="1.11.1.24" evidence="3"/>
<dbReference type="GO" id="GO:0008379">
    <property type="term" value="F:thioredoxin peroxidase activity"/>
    <property type="evidence" value="ECO:0007669"/>
    <property type="project" value="TreeGrafter"/>
</dbReference>
<protein>
    <recommendedName>
        <fullName evidence="3">thioredoxin-dependent peroxiredoxin</fullName>
        <ecNumber evidence="3">1.11.1.24</ecNumber>
    </recommendedName>
    <alternativeName>
        <fullName evidence="9">Thioredoxin peroxidase</fullName>
    </alternativeName>
    <alternativeName>
        <fullName evidence="11">Thioredoxin-dependent peroxiredoxin Bcp</fullName>
    </alternativeName>
</protein>
<sequence>MPSETQKPTPGTPAPDFTAPVVGGAYADGAELSLSSLRGSPVVLYFYPKDDTPGCTTQACGIRDAWGVLSRNAKLFGISGDTVKKHAKFQKKYELPFPLISDEDHSVATAYGVWVEKVLYGRKYMGIERSTFVIDKEGGITAVLEKVKPEKHVELVLEALGKGEITQ</sequence>
<name>A0A366HMA3_9BACT</name>
<comment type="function">
    <text evidence="1">Thiol-specific peroxidase that catalyzes the reduction of hydrogen peroxide and organic hydroperoxides to water and alcohols, respectively. Plays a role in cell protection against oxidative stress by detoxifying peroxides and as sensor of hydrogen peroxide-mediated signaling events.</text>
</comment>
<feature type="domain" description="Thioredoxin" evidence="14">
    <location>
        <begin position="8"/>
        <end position="162"/>
    </location>
</feature>
<dbReference type="PIRSF" id="PIRSF000239">
    <property type="entry name" value="AHPC"/>
    <property type="match status" value="1"/>
</dbReference>
<comment type="similarity">
    <text evidence="10">Belongs to the peroxiredoxin family. BCP/PrxQ subfamily.</text>
</comment>
<keyword evidence="7" id="KW-1015">Disulfide bond</keyword>
<evidence type="ECO:0000256" key="5">
    <source>
        <dbReference type="ARBA" id="ARBA00022862"/>
    </source>
</evidence>
<evidence type="ECO:0000256" key="9">
    <source>
        <dbReference type="ARBA" id="ARBA00032824"/>
    </source>
</evidence>
<dbReference type="CDD" id="cd03017">
    <property type="entry name" value="PRX_BCP"/>
    <property type="match status" value="1"/>
</dbReference>
<evidence type="ECO:0000313" key="15">
    <source>
        <dbReference type="EMBL" id="RBP44213.1"/>
    </source>
</evidence>
<evidence type="ECO:0000256" key="1">
    <source>
        <dbReference type="ARBA" id="ARBA00003330"/>
    </source>
</evidence>
<evidence type="ECO:0000259" key="14">
    <source>
        <dbReference type="PROSITE" id="PS51352"/>
    </source>
</evidence>
<evidence type="ECO:0000256" key="6">
    <source>
        <dbReference type="ARBA" id="ARBA00023002"/>
    </source>
</evidence>
<comment type="subunit">
    <text evidence="2">Monomer.</text>
</comment>
<dbReference type="PANTHER" id="PTHR42801">
    <property type="entry name" value="THIOREDOXIN-DEPENDENT PEROXIDE REDUCTASE"/>
    <property type="match status" value="1"/>
</dbReference>
<evidence type="ECO:0000256" key="13">
    <source>
        <dbReference type="PIRSR" id="PIRSR000239-1"/>
    </source>
</evidence>
<gene>
    <name evidence="15" type="ORF">DES53_10432</name>
</gene>
<dbReference type="InterPro" id="IPR013766">
    <property type="entry name" value="Thioredoxin_domain"/>
</dbReference>
<comment type="caution">
    <text evidence="15">The sequence shown here is derived from an EMBL/GenBank/DDBJ whole genome shotgun (WGS) entry which is preliminary data.</text>
</comment>
<dbReference type="OrthoDB" id="9812811at2"/>
<organism evidence="15 16">
    <name type="scientific">Roseimicrobium gellanilyticum</name>
    <dbReference type="NCBI Taxonomy" id="748857"/>
    <lineage>
        <taxon>Bacteria</taxon>
        <taxon>Pseudomonadati</taxon>
        <taxon>Verrucomicrobiota</taxon>
        <taxon>Verrucomicrobiia</taxon>
        <taxon>Verrucomicrobiales</taxon>
        <taxon>Verrucomicrobiaceae</taxon>
        <taxon>Roseimicrobium</taxon>
    </lineage>
</organism>
<dbReference type="PANTHER" id="PTHR42801:SF4">
    <property type="entry name" value="AHPC_TSA FAMILY PROTEIN"/>
    <property type="match status" value="1"/>
</dbReference>
<dbReference type="RefSeq" id="WP_113959060.1">
    <property type="nucleotide sequence ID" value="NZ_QNRR01000004.1"/>
</dbReference>
<dbReference type="InterPro" id="IPR050924">
    <property type="entry name" value="Peroxiredoxin_BCP/PrxQ"/>
</dbReference>
<evidence type="ECO:0000256" key="4">
    <source>
        <dbReference type="ARBA" id="ARBA00022559"/>
    </source>
</evidence>
<evidence type="ECO:0000256" key="2">
    <source>
        <dbReference type="ARBA" id="ARBA00011245"/>
    </source>
</evidence>
<dbReference type="PROSITE" id="PS51352">
    <property type="entry name" value="THIOREDOXIN_2"/>
    <property type="match status" value="1"/>
</dbReference>
<dbReference type="InterPro" id="IPR000866">
    <property type="entry name" value="AhpC/TSA"/>
</dbReference>
<evidence type="ECO:0000256" key="10">
    <source>
        <dbReference type="ARBA" id="ARBA00038489"/>
    </source>
</evidence>
<keyword evidence="5" id="KW-0049">Antioxidant</keyword>
<dbReference type="GO" id="GO:0005737">
    <property type="term" value="C:cytoplasm"/>
    <property type="evidence" value="ECO:0007669"/>
    <property type="project" value="TreeGrafter"/>
</dbReference>
<evidence type="ECO:0000256" key="7">
    <source>
        <dbReference type="ARBA" id="ARBA00023157"/>
    </source>
</evidence>
<keyword evidence="16" id="KW-1185">Reference proteome</keyword>
<dbReference type="FunFam" id="3.40.30.10:FF:000007">
    <property type="entry name" value="Thioredoxin-dependent thiol peroxidase"/>
    <property type="match status" value="1"/>
</dbReference>
<dbReference type="GO" id="GO:0045454">
    <property type="term" value="P:cell redox homeostasis"/>
    <property type="evidence" value="ECO:0007669"/>
    <property type="project" value="TreeGrafter"/>
</dbReference>
<evidence type="ECO:0000256" key="12">
    <source>
        <dbReference type="ARBA" id="ARBA00049091"/>
    </source>
</evidence>
<dbReference type="NCBIfam" id="NF006960">
    <property type="entry name" value="PRK09437.1"/>
    <property type="match status" value="1"/>
</dbReference>
<dbReference type="InterPro" id="IPR024706">
    <property type="entry name" value="Peroxiredoxin_AhpC-typ"/>
</dbReference>
<reference evidence="15 16" key="1">
    <citation type="submission" date="2018-06" db="EMBL/GenBank/DDBJ databases">
        <title>Genomic Encyclopedia of Type Strains, Phase IV (KMG-IV): sequencing the most valuable type-strain genomes for metagenomic binning, comparative biology and taxonomic classification.</title>
        <authorList>
            <person name="Goeker M."/>
        </authorList>
    </citation>
    <scope>NUCLEOTIDE SEQUENCE [LARGE SCALE GENOMIC DNA]</scope>
    <source>
        <strain evidence="15 16">DSM 25532</strain>
    </source>
</reference>